<proteinExistence type="predicted"/>
<organism evidence="1 2">
    <name type="scientific">Sinomonas humi</name>
    <dbReference type="NCBI Taxonomy" id="1338436"/>
    <lineage>
        <taxon>Bacteria</taxon>
        <taxon>Bacillati</taxon>
        <taxon>Actinomycetota</taxon>
        <taxon>Actinomycetes</taxon>
        <taxon>Micrococcales</taxon>
        <taxon>Micrococcaceae</taxon>
        <taxon>Sinomonas</taxon>
    </lineage>
</organism>
<keyword evidence="2" id="KW-1185">Reference proteome</keyword>
<dbReference type="Proteomes" id="UP000030982">
    <property type="component" value="Unassembled WGS sequence"/>
</dbReference>
<sequence>MAAGIVVVVAVVVVTARFWAVHQSTSDWVLWPKEVPSKVQFSGRDFDCRSTPSPSTQSLDGLTMQGKTAGGADIYAAARPAGRDVVASILVKAHGGTFTCRLMGGP</sequence>
<reference evidence="1 2" key="1">
    <citation type="submission" date="2014-09" db="EMBL/GenBank/DDBJ databases">
        <title>Genome sequence of Sinomonas sp. MUSC 117.</title>
        <authorList>
            <person name="Lee L.-H."/>
        </authorList>
    </citation>
    <scope>NUCLEOTIDE SEQUENCE [LARGE SCALE GENOMIC DNA]</scope>
    <source>
        <strain evidence="1 2">MUSC 117</strain>
    </source>
</reference>
<dbReference type="AlphaFoldDB" id="A0A0B2AKL3"/>
<evidence type="ECO:0000313" key="1">
    <source>
        <dbReference type="EMBL" id="KHL04185.1"/>
    </source>
</evidence>
<protein>
    <submittedName>
        <fullName evidence="1">Uncharacterized protein</fullName>
    </submittedName>
</protein>
<dbReference type="EMBL" id="JTDL01000082">
    <property type="protein sequence ID" value="KHL04185.1"/>
    <property type="molecule type" value="Genomic_DNA"/>
</dbReference>
<gene>
    <name evidence="1" type="ORF">LK10_06390</name>
</gene>
<evidence type="ECO:0000313" key="2">
    <source>
        <dbReference type="Proteomes" id="UP000030982"/>
    </source>
</evidence>
<accession>A0A0B2AKL3</accession>
<name>A0A0B2AKL3_9MICC</name>
<comment type="caution">
    <text evidence="1">The sequence shown here is derived from an EMBL/GenBank/DDBJ whole genome shotgun (WGS) entry which is preliminary data.</text>
</comment>